<evidence type="ECO:0000313" key="2">
    <source>
        <dbReference type="Proteomes" id="UP001549363"/>
    </source>
</evidence>
<organism evidence="1 2">
    <name type="scientific">Lysinibacillus parviboronicapiens</name>
    <dbReference type="NCBI Taxonomy" id="436516"/>
    <lineage>
        <taxon>Bacteria</taxon>
        <taxon>Bacillati</taxon>
        <taxon>Bacillota</taxon>
        <taxon>Bacilli</taxon>
        <taxon>Bacillales</taxon>
        <taxon>Bacillaceae</taxon>
        <taxon>Lysinibacillus</taxon>
    </lineage>
</organism>
<name>A0ABV2PK01_9BACI</name>
<sequence>MKNGVMGVAKKLKSAEDFMYHIYVHMNDVDKFVIFSGLKLSQFVASLDPLHHLLLLKHSYEDGSFNMHTQFDYVPDEEVPHFVKKATESKELCWVDFMDEKKLNQLTPMEQGELLYLSHKKEPITSPFFNKLQNRFVYYSSDVEKMTKVYFRHLSDSDLLVANIFNSLIREKERSTGFWRRKVKSSTPSLTPEFLRAYRSFAKDGALLSLYRIEKPKAAYGIEIRNLSDYSFPDEVWDDLNAILKNEHDELIHII</sequence>
<reference evidence="1 2" key="1">
    <citation type="submission" date="2024-06" db="EMBL/GenBank/DDBJ databases">
        <title>Sorghum-associated microbial communities from plants grown in Nebraska, USA.</title>
        <authorList>
            <person name="Schachtman D."/>
        </authorList>
    </citation>
    <scope>NUCLEOTIDE SEQUENCE [LARGE SCALE GENOMIC DNA]</scope>
    <source>
        <strain evidence="1 2">736</strain>
    </source>
</reference>
<keyword evidence="2" id="KW-1185">Reference proteome</keyword>
<gene>
    <name evidence="1" type="ORF">ABIA69_002430</name>
</gene>
<proteinExistence type="predicted"/>
<evidence type="ECO:0000313" key="1">
    <source>
        <dbReference type="EMBL" id="MET4561271.1"/>
    </source>
</evidence>
<accession>A0ABV2PK01</accession>
<dbReference type="Proteomes" id="UP001549363">
    <property type="component" value="Unassembled WGS sequence"/>
</dbReference>
<comment type="caution">
    <text evidence="1">The sequence shown here is derived from an EMBL/GenBank/DDBJ whole genome shotgun (WGS) entry which is preliminary data.</text>
</comment>
<dbReference type="EMBL" id="JBEPSB010000010">
    <property type="protein sequence ID" value="MET4561271.1"/>
    <property type="molecule type" value="Genomic_DNA"/>
</dbReference>
<protein>
    <recommendedName>
        <fullName evidence="3">Oxalate:formate antiporter</fullName>
    </recommendedName>
</protein>
<evidence type="ECO:0008006" key="3">
    <source>
        <dbReference type="Google" id="ProtNLM"/>
    </source>
</evidence>